<dbReference type="AlphaFoldDB" id="A0A518D274"/>
<dbReference type="EC" id="3.1.1.23" evidence="4"/>
<dbReference type="InterPro" id="IPR022742">
    <property type="entry name" value="Hydrolase_4"/>
</dbReference>
<dbReference type="EMBL" id="CP036290">
    <property type="protein sequence ID" value="QDU85580.1"/>
    <property type="molecule type" value="Genomic_DNA"/>
</dbReference>
<sequence>MDTGQKDPRTPPRLDDVGPAPPGVRELQELSPLIAAEARRDRGRRRRRWLLANLGLIGLGVVLATLGGCRIDSHARGLLAAERAAGIEPGTVREGWGPIELGPTDAEIAVLLVHGFRSTPADFGELPQRLADEGVFVRAMLLPGHGTSAEELATTTADQWIEAVREEYASLAERFPTVRVVGFSMGAACSLLALAPSAGSADEPGTASLDRLALVAPYFKITPRWWTIASIESWTEFAGTFVTYVDSGPEIRGISRASLGEGYRFYRVLPLDAASRAADVARRARDPELLGRYLCPILTVVANGDTVADPASARAAFDALGSEERTLVELESSNHVVFWDVDSAAAIAALVPFLTER</sequence>
<keyword evidence="5" id="KW-1185">Reference proteome</keyword>
<dbReference type="RefSeq" id="WP_419185923.1">
    <property type="nucleotide sequence ID" value="NZ_CP036290.1"/>
</dbReference>
<dbReference type="Gene3D" id="3.40.50.1820">
    <property type="entry name" value="alpha/beta hydrolase"/>
    <property type="match status" value="1"/>
</dbReference>
<name>A0A518D274_9BACT</name>
<feature type="compositionally biased region" description="Basic and acidic residues" evidence="1">
    <location>
        <begin position="1"/>
        <end position="16"/>
    </location>
</feature>
<evidence type="ECO:0000259" key="3">
    <source>
        <dbReference type="Pfam" id="PF12146"/>
    </source>
</evidence>
<evidence type="ECO:0000256" key="1">
    <source>
        <dbReference type="SAM" id="MobiDB-lite"/>
    </source>
</evidence>
<keyword evidence="4" id="KW-0378">Hydrolase</keyword>
<evidence type="ECO:0000313" key="4">
    <source>
        <dbReference type="EMBL" id="QDU85580.1"/>
    </source>
</evidence>
<keyword evidence="2" id="KW-1133">Transmembrane helix</keyword>
<gene>
    <name evidence="4" type="ORF">Pla163_27120</name>
</gene>
<protein>
    <submittedName>
        <fullName evidence="4">Thermostable monoacylglycerol lipase</fullName>
        <ecNumber evidence="4">3.1.1.23</ecNumber>
    </submittedName>
</protein>
<dbReference type="InterPro" id="IPR029058">
    <property type="entry name" value="AB_hydrolase_fold"/>
</dbReference>
<dbReference type="SUPFAM" id="SSF53474">
    <property type="entry name" value="alpha/beta-Hydrolases"/>
    <property type="match status" value="1"/>
</dbReference>
<feature type="region of interest" description="Disordered" evidence="1">
    <location>
        <begin position="1"/>
        <end position="24"/>
    </location>
</feature>
<feature type="transmembrane region" description="Helical" evidence="2">
    <location>
        <begin position="49"/>
        <end position="68"/>
    </location>
</feature>
<dbReference type="PANTHER" id="PTHR11614">
    <property type="entry name" value="PHOSPHOLIPASE-RELATED"/>
    <property type="match status" value="1"/>
</dbReference>
<dbReference type="Proteomes" id="UP000319342">
    <property type="component" value="Chromosome"/>
</dbReference>
<accession>A0A518D274</accession>
<organism evidence="4 5">
    <name type="scientific">Rohdeia mirabilis</name>
    <dbReference type="NCBI Taxonomy" id="2528008"/>
    <lineage>
        <taxon>Bacteria</taxon>
        <taxon>Pseudomonadati</taxon>
        <taxon>Planctomycetota</taxon>
        <taxon>Planctomycetia</taxon>
        <taxon>Planctomycetia incertae sedis</taxon>
        <taxon>Rohdeia</taxon>
    </lineage>
</organism>
<dbReference type="InterPro" id="IPR051044">
    <property type="entry name" value="MAG_DAG_Lipase"/>
</dbReference>
<evidence type="ECO:0000256" key="2">
    <source>
        <dbReference type="SAM" id="Phobius"/>
    </source>
</evidence>
<evidence type="ECO:0000313" key="5">
    <source>
        <dbReference type="Proteomes" id="UP000319342"/>
    </source>
</evidence>
<reference evidence="4 5" key="1">
    <citation type="submission" date="2019-02" db="EMBL/GenBank/DDBJ databases">
        <title>Deep-cultivation of Planctomycetes and their phenomic and genomic characterization uncovers novel biology.</title>
        <authorList>
            <person name="Wiegand S."/>
            <person name="Jogler M."/>
            <person name="Boedeker C."/>
            <person name="Pinto D."/>
            <person name="Vollmers J."/>
            <person name="Rivas-Marin E."/>
            <person name="Kohn T."/>
            <person name="Peeters S.H."/>
            <person name="Heuer A."/>
            <person name="Rast P."/>
            <person name="Oberbeckmann S."/>
            <person name="Bunk B."/>
            <person name="Jeske O."/>
            <person name="Meyerdierks A."/>
            <person name="Storesund J.E."/>
            <person name="Kallscheuer N."/>
            <person name="Luecker S."/>
            <person name="Lage O.M."/>
            <person name="Pohl T."/>
            <person name="Merkel B.J."/>
            <person name="Hornburger P."/>
            <person name="Mueller R.-W."/>
            <person name="Bruemmer F."/>
            <person name="Labrenz M."/>
            <person name="Spormann A.M."/>
            <person name="Op den Camp H."/>
            <person name="Overmann J."/>
            <person name="Amann R."/>
            <person name="Jetten M.S.M."/>
            <person name="Mascher T."/>
            <person name="Medema M.H."/>
            <person name="Devos D.P."/>
            <person name="Kaster A.-K."/>
            <person name="Ovreas L."/>
            <person name="Rohde M."/>
            <person name="Galperin M.Y."/>
            <person name="Jogler C."/>
        </authorList>
    </citation>
    <scope>NUCLEOTIDE SEQUENCE [LARGE SCALE GENOMIC DNA]</scope>
    <source>
        <strain evidence="4 5">Pla163</strain>
    </source>
</reference>
<proteinExistence type="predicted"/>
<keyword evidence="2" id="KW-0812">Transmembrane</keyword>
<feature type="domain" description="Serine aminopeptidase S33" evidence="3">
    <location>
        <begin position="107"/>
        <end position="340"/>
    </location>
</feature>
<dbReference type="GO" id="GO:0047372">
    <property type="term" value="F:monoacylglycerol lipase activity"/>
    <property type="evidence" value="ECO:0007669"/>
    <property type="project" value="UniProtKB-EC"/>
</dbReference>
<keyword evidence="2" id="KW-0472">Membrane</keyword>
<dbReference type="Pfam" id="PF12146">
    <property type="entry name" value="Hydrolase_4"/>
    <property type="match status" value="1"/>
</dbReference>